<dbReference type="InterPro" id="IPR050595">
    <property type="entry name" value="Bact_response_regulator"/>
</dbReference>
<keyword evidence="1 3" id="KW-0597">Phosphoprotein</keyword>
<dbReference type="EMBL" id="WTYP01000002">
    <property type="protein sequence ID" value="MXP48299.1"/>
    <property type="molecule type" value="Genomic_DNA"/>
</dbReference>
<keyword evidence="2" id="KW-0902">Two-component regulatory system</keyword>
<evidence type="ECO:0000256" key="1">
    <source>
        <dbReference type="ARBA" id="ARBA00022553"/>
    </source>
</evidence>
<dbReference type="Pfam" id="PF00072">
    <property type="entry name" value="Response_reg"/>
    <property type="match status" value="1"/>
</dbReference>
<name>A0A6I4V1W9_9SPHN</name>
<dbReference type="GO" id="GO:0000160">
    <property type="term" value="P:phosphorelay signal transduction system"/>
    <property type="evidence" value="ECO:0007669"/>
    <property type="project" value="UniProtKB-KW"/>
</dbReference>
<dbReference type="Proteomes" id="UP000471435">
    <property type="component" value="Unassembled WGS sequence"/>
</dbReference>
<organism evidence="5 6">
    <name type="scientific">Pontixanthobacter luteolus</name>
    <dbReference type="NCBI Taxonomy" id="295089"/>
    <lineage>
        <taxon>Bacteria</taxon>
        <taxon>Pseudomonadati</taxon>
        <taxon>Pseudomonadota</taxon>
        <taxon>Alphaproteobacteria</taxon>
        <taxon>Sphingomonadales</taxon>
        <taxon>Erythrobacteraceae</taxon>
        <taxon>Pontixanthobacter</taxon>
    </lineage>
</organism>
<reference evidence="5 6" key="1">
    <citation type="submission" date="2019-12" db="EMBL/GenBank/DDBJ databases">
        <title>Genomic-based taxomic classification of the family Erythrobacteraceae.</title>
        <authorList>
            <person name="Xu L."/>
        </authorList>
    </citation>
    <scope>NUCLEOTIDE SEQUENCE [LARGE SCALE GENOMIC DNA]</scope>
    <source>
        <strain evidence="5 6">SW-109</strain>
    </source>
</reference>
<dbReference type="PROSITE" id="PS50110">
    <property type="entry name" value="RESPONSE_REGULATORY"/>
    <property type="match status" value="1"/>
</dbReference>
<evidence type="ECO:0000256" key="3">
    <source>
        <dbReference type="PROSITE-ProRule" id="PRU00169"/>
    </source>
</evidence>
<comment type="caution">
    <text evidence="5">The sequence shown here is derived from an EMBL/GenBank/DDBJ whole genome shotgun (WGS) entry which is preliminary data.</text>
</comment>
<sequence>MTAADKTLALVVDDEALIAYDLSTTVESLGYDVMGPALSLDEAMSLVDEQTPDVALLDINIAGDLVWPLARRLITTDCQIVFISAKNCHAELAGEFSGAQFIDKPASQTEICEALSTVKIAG</sequence>
<dbReference type="InterPro" id="IPR001789">
    <property type="entry name" value="Sig_transdc_resp-reg_receiver"/>
</dbReference>
<dbReference type="InterPro" id="IPR011006">
    <property type="entry name" value="CheY-like_superfamily"/>
</dbReference>
<dbReference type="AlphaFoldDB" id="A0A6I4V1W9"/>
<evidence type="ECO:0000256" key="2">
    <source>
        <dbReference type="ARBA" id="ARBA00023012"/>
    </source>
</evidence>
<gene>
    <name evidence="5" type="ORF">GRI43_12960</name>
</gene>
<evidence type="ECO:0000259" key="4">
    <source>
        <dbReference type="PROSITE" id="PS50110"/>
    </source>
</evidence>
<dbReference type="OrthoDB" id="7471842at2"/>
<feature type="domain" description="Response regulatory" evidence="4">
    <location>
        <begin position="8"/>
        <end position="119"/>
    </location>
</feature>
<keyword evidence="6" id="KW-1185">Reference proteome</keyword>
<accession>A0A6I4V1W9</accession>
<dbReference type="PANTHER" id="PTHR44591">
    <property type="entry name" value="STRESS RESPONSE REGULATOR PROTEIN 1"/>
    <property type="match status" value="1"/>
</dbReference>
<dbReference type="Gene3D" id="3.40.50.2300">
    <property type="match status" value="1"/>
</dbReference>
<dbReference type="RefSeq" id="WP_160731494.1">
    <property type="nucleotide sequence ID" value="NZ_CANLWR010000002.1"/>
</dbReference>
<evidence type="ECO:0000313" key="6">
    <source>
        <dbReference type="Proteomes" id="UP000471435"/>
    </source>
</evidence>
<protein>
    <submittedName>
        <fullName evidence="5">Response regulator</fullName>
    </submittedName>
</protein>
<dbReference type="SMART" id="SM00448">
    <property type="entry name" value="REC"/>
    <property type="match status" value="1"/>
</dbReference>
<feature type="modified residue" description="4-aspartylphosphate" evidence="3">
    <location>
        <position position="58"/>
    </location>
</feature>
<evidence type="ECO:0000313" key="5">
    <source>
        <dbReference type="EMBL" id="MXP48299.1"/>
    </source>
</evidence>
<proteinExistence type="predicted"/>
<dbReference type="SUPFAM" id="SSF52172">
    <property type="entry name" value="CheY-like"/>
    <property type="match status" value="1"/>
</dbReference>
<dbReference type="PANTHER" id="PTHR44591:SF14">
    <property type="entry name" value="PROTEIN PILG"/>
    <property type="match status" value="1"/>
</dbReference>